<gene>
    <name evidence="3" type="ORF">DB313_05995</name>
</gene>
<feature type="region of interest" description="Disordered" evidence="2">
    <location>
        <begin position="52"/>
        <end position="107"/>
    </location>
</feature>
<geneLocation type="plasmid" evidence="3 4">
    <name>lp34</name>
</geneLocation>
<dbReference type="EMBL" id="CP028890">
    <property type="protein sequence ID" value="AYE37053.1"/>
    <property type="molecule type" value="Genomic_DNA"/>
</dbReference>
<protein>
    <submittedName>
        <fullName evidence="3">Uncharacterized protein</fullName>
    </submittedName>
</protein>
<evidence type="ECO:0000313" key="3">
    <source>
        <dbReference type="EMBL" id="AYE37053.1"/>
    </source>
</evidence>
<reference evidence="3 4" key="1">
    <citation type="journal article" date="2018" name="Infect. Genet. Evol.">
        <title>Genome-wide analysis of Borrelia turcica and 'Candidatus Borrelia tachyglossi' shows relapsing fever-like genomes with unique genomic links to Lyme disease Borrelia.</title>
        <authorList>
            <person name="Gofton A.W."/>
            <person name="Margos G."/>
            <person name="Fingerle V."/>
            <person name="Hepner S."/>
            <person name="Loh S.M."/>
            <person name="Ryan U."/>
            <person name="Irwin P."/>
            <person name="Oskam C.L."/>
        </authorList>
    </citation>
    <scope>NUCLEOTIDE SEQUENCE [LARGE SCALE GENOMIC DNA]</scope>
    <source>
        <strain evidence="3 4">IST7</strain>
        <plasmid evidence="3">lp34</plasmid>
    </source>
</reference>
<feature type="compositionally biased region" description="Basic and acidic residues" evidence="2">
    <location>
        <begin position="67"/>
        <end position="107"/>
    </location>
</feature>
<keyword evidence="4" id="KW-1185">Reference proteome</keyword>
<evidence type="ECO:0000256" key="2">
    <source>
        <dbReference type="SAM" id="MobiDB-lite"/>
    </source>
</evidence>
<proteinExistence type="predicted"/>
<feature type="coiled-coil region" evidence="1">
    <location>
        <begin position="246"/>
        <end position="273"/>
    </location>
</feature>
<accession>A0A386PQM0</accession>
<name>A0A386PQM0_9SPIR</name>
<evidence type="ECO:0000313" key="4">
    <source>
        <dbReference type="Proteomes" id="UP000275571"/>
    </source>
</evidence>
<dbReference type="AlphaFoldDB" id="A0A386PQM0"/>
<sequence>MKRMNKALIIISLVSGIVSCRVYDKLLYVAEESLDKEEVSIKFSAKPETDIVKSVQDSGRSGRRARSLADDRGSEQEERVKSEDSTRDRKESKQAVSGPKRELEREANEINSAAEKQLLEVKDMFTVLNQTKTRLDEIKTEIDKANSDLQEARETPNKSHDQLLLLPKLDQAINKVRISRHVAVSRHYTDIKGALRLAESSFKNAKSQAELILGPLYSSVAYAYRYQAIQTMSSAERLLKAAQKYQVGLEAKMKQVEKDFDELKQAYEDWKRKKTL</sequence>
<dbReference type="KEGG" id="btur:DB313_05995"/>
<dbReference type="Proteomes" id="UP000275571">
    <property type="component" value="Plasmid lp34"/>
</dbReference>
<organism evidence="3 4">
    <name type="scientific">Borrelia turcica IST7</name>
    <dbReference type="NCBI Taxonomy" id="1104446"/>
    <lineage>
        <taxon>Bacteria</taxon>
        <taxon>Pseudomonadati</taxon>
        <taxon>Spirochaetota</taxon>
        <taxon>Spirochaetia</taxon>
        <taxon>Spirochaetales</taxon>
        <taxon>Borreliaceae</taxon>
        <taxon>Borrelia</taxon>
    </lineage>
</organism>
<keyword evidence="1" id="KW-0175">Coiled coil</keyword>
<dbReference type="RefSeq" id="WP_120104974.1">
    <property type="nucleotide sequence ID" value="NZ_CP028890.1"/>
</dbReference>
<keyword evidence="3" id="KW-0614">Plasmid</keyword>
<dbReference type="PROSITE" id="PS51257">
    <property type="entry name" value="PROKAR_LIPOPROTEIN"/>
    <property type="match status" value="1"/>
</dbReference>
<evidence type="ECO:0000256" key="1">
    <source>
        <dbReference type="SAM" id="Coils"/>
    </source>
</evidence>